<feature type="domain" description="RRM" evidence="5">
    <location>
        <begin position="249"/>
        <end position="327"/>
    </location>
</feature>
<feature type="compositionally biased region" description="Gly residues" evidence="4">
    <location>
        <begin position="87"/>
        <end position="108"/>
    </location>
</feature>
<dbReference type="InterPro" id="IPR012677">
    <property type="entry name" value="Nucleotide-bd_a/b_plait_sf"/>
</dbReference>
<name>A0A9P7YIR1_9HELO</name>
<evidence type="ECO:0000256" key="4">
    <source>
        <dbReference type="SAM" id="MobiDB-lite"/>
    </source>
</evidence>
<dbReference type="PROSITE" id="PS50102">
    <property type="entry name" value="RRM"/>
    <property type="match status" value="2"/>
</dbReference>
<dbReference type="SMART" id="SM00360">
    <property type="entry name" value="RRM"/>
    <property type="match status" value="2"/>
</dbReference>
<dbReference type="SUPFAM" id="SSF54928">
    <property type="entry name" value="RNA-binding domain, RBD"/>
    <property type="match status" value="1"/>
</dbReference>
<dbReference type="PANTHER" id="PTHR23236">
    <property type="entry name" value="EUKARYOTIC TRANSLATION INITIATION FACTOR 4B/4H"/>
    <property type="match status" value="1"/>
</dbReference>
<keyword evidence="2 3" id="KW-0694">RNA-binding</keyword>
<feature type="compositionally biased region" description="Gly residues" evidence="4">
    <location>
        <begin position="116"/>
        <end position="126"/>
    </location>
</feature>
<dbReference type="EMBL" id="MU251466">
    <property type="protein sequence ID" value="KAG9234355.1"/>
    <property type="molecule type" value="Genomic_DNA"/>
</dbReference>
<dbReference type="OrthoDB" id="6730379at2759"/>
<evidence type="ECO:0000256" key="2">
    <source>
        <dbReference type="ARBA" id="ARBA00022884"/>
    </source>
</evidence>
<protein>
    <recommendedName>
        <fullName evidence="5">RRM domain-containing protein</fullName>
    </recommendedName>
</protein>
<reference evidence="6" key="1">
    <citation type="journal article" date="2021" name="IMA Fungus">
        <title>Genomic characterization of three marine fungi, including Emericellopsis atlantica sp. nov. with signatures of a generalist lifestyle and marine biomass degradation.</title>
        <authorList>
            <person name="Hagestad O.C."/>
            <person name="Hou L."/>
            <person name="Andersen J.H."/>
            <person name="Hansen E.H."/>
            <person name="Altermark B."/>
            <person name="Li C."/>
            <person name="Kuhnert E."/>
            <person name="Cox R.J."/>
            <person name="Crous P.W."/>
            <person name="Spatafora J.W."/>
            <person name="Lail K."/>
            <person name="Amirebrahimi M."/>
            <person name="Lipzen A."/>
            <person name="Pangilinan J."/>
            <person name="Andreopoulos W."/>
            <person name="Hayes R.D."/>
            <person name="Ng V."/>
            <person name="Grigoriev I.V."/>
            <person name="Jackson S.A."/>
            <person name="Sutton T.D.S."/>
            <person name="Dobson A.D.W."/>
            <person name="Rama T."/>
        </authorList>
    </citation>
    <scope>NUCLEOTIDE SEQUENCE</scope>
    <source>
        <strain evidence="6">TRa018bII</strain>
    </source>
</reference>
<dbReference type="PANTHER" id="PTHR23236:SF119">
    <property type="entry name" value="NUCLEAR RNA-BINDING PROTEIN SART-3"/>
    <property type="match status" value="1"/>
</dbReference>
<proteinExistence type="predicted"/>
<evidence type="ECO:0000256" key="3">
    <source>
        <dbReference type="PROSITE-ProRule" id="PRU00176"/>
    </source>
</evidence>
<evidence type="ECO:0000259" key="5">
    <source>
        <dbReference type="PROSITE" id="PS50102"/>
    </source>
</evidence>
<feature type="domain" description="RRM" evidence="5">
    <location>
        <begin position="158"/>
        <end position="235"/>
    </location>
</feature>
<dbReference type="Proteomes" id="UP000824998">
    <property type="component" value="Unassembled WGS sequence"/>
</dbReference>
<dbReference type="CDD" id="cd00590">
    <property type="entry name" value="RRM_SF"/>
    <property type="match status" value="1"/>
</dbReference>
<accession>A0A9P7YIR1</accession>
<dbReference type="AlphaFoldDB" id="A0A9P7YIR1"/>
<sequence length="346" mass="37570">MHLVRRSAFKAASAAAAPSSALSRGFVSTTSSSYFLRAKAQGQAAVGFANAKSAFRSYSDDSAPSDSDTGGFTVSREESGGYDNQRSGGGRGRGGYDNVGRGRGGFDGGRSFTPRGRGGYEGGRGGFTPRPRGGYDAGRGGSGPREFNRPPPEVFPNENVYVGNLLFDVTESDLEREFAEFGTIHKVFIARDARQLSKGYAYIEFANTAEATAAVEAKHQAVMEGRYLVVNFARKREPRADTPSNPPSKTLFVGNLAFEMSDADLNKLFRDIRNVTDVRVAIDRRTGQPRGFAHADFVDVESAVKGMEQLKDEQVYGRKLRLDFSFNKDHVGDRRDRGESDSGSAY</sequence>
<dbReference type="InterPro" id="IPR000504">
    <property type="entry name" value="RRM_dom"/>
</dbReference>
<dbReference type="InterPro" id="IPR035979">
    <property type="entry name" value="RBD_domain_sf"/>
</dbReference>
<comment type="caution">
    <text evidence="6">The sequence shown here is derived from an EMBL/GenBank/DDBJ whole genome shotgun (WGS) entry which is preliminary data.</text>
</comment>
<keyword evidence="1" id="KW-0677">Repeat</keyword>
<evidence type="ECO:0000256" key="1">
    <source>
        <dbReference type="ARBA" id="ARBA00022737"/>
    </source>
</evidence>
<evidence type="ECO:0000313" key="7">
    <source>
        <dbReference type="Proteomes" id="UP000824998"/>
    </source>
</evidence>
<dbReference type="Gene3D" id="3.30.70.330">
    <property type="match status" value="2"/>
</dbReference>
<keyword evidence="7" id="KW-1185">Reference proteome</keyword>
<feature type="region of interest" description="Disordered" evidence="4">
    <location>
        <begin position="57"/>
        <end position="155"/>
    </location>
</feature>
<organism evidence="6 7">
    <name type="scientific">Amylocarpus encephaloides</name>
    <dbReference type="NCBI Taxonomy" id="45428"/>
    <lineage>
        <taxon>Eukaryota</taxon>
        <taxon>Fungi</taxon>
        <taxon>Dikarya</taxon>
        <taxon>Ascomycota</taxon>
        <taxon>Pezizomycotina</taxon>
        <taxon>Leotiomycetes</taxon>
        <taxon>Helotiales</taxon>
        <taxon>Helotiales incertae sedis</taxon>
        <taxon>Amylocarpus</taxon>
    </lineage>
</organism>
<gene>
    <name evidence="6" type="ORF">BJ875DRAFT_461776</name>
</gene>
<dbReference type="GO" id="GO:0003723">
    <property type="term" value="F:RNA binding"/>
    <property type="evidence" value="ECO:0007669"/>
    <property type="project" value="UniProtKB-UniRule"/>
</dbReference>
<dbReference type="Pfam" id="PF00076">
    <property type="entry name" value="RRM_1"/>
    <property type="match status" value="2"/>
</dbReference>
<evidence type="ECO:0000313" key="6">
    <source>
        <dbReference type="EMBL" id="KAG9234355.1"/>
    </source>
</evidence>